<gene>
    <name evidence="3" type="ORF">GQR91_01110</name>
    <name evidence="4" type="ORF">SAMN05216557_104226</name>
</gene>
<evidence type="ECO:0000259" key="2">
    <source>
        <dbReference type="Pfam" id="PF05229"/>
    </source>
</evidence>
<dbReference type="OrthoDB" id="8901110at2"/>
<keyword evidence="4" id="KW-0167">Capsid protein</keyword>
<feature type="domain" description="Spore coat protein U/FanG" evidence="2">
    <location>
        <begin position="22"/>
        <end position="156"/>
    </location>
</feature>
<dbReference type="EMBL" id="FNBI01000004">
    <property type="protein sequence ID" value="SDF61784.1"/>
    <property type="molecule type" value="Genomic_DNA"/>
</dbReference>
<evidence type="ECO:0000313" key="6">
    <source>
        <dbReference type="Proteomes" id="UP000436801"/>
    </source>
</evidence>
<feature type="chain" id="PRO_5044058394" evidence="1">
    <location>
        <begin position="25"/>
        <end position="319"/>
    </location>
</feature>
<keyword evidence="5" id="KW-1185">Reference proteome</keyword>
<dbReference type="InterPro" id="IPR007893">
    <property type="entry name" value="Spore_coat_U/FanG"/>
</dbReference>
<reference evidence="4 5" key="1">
    <citation type="submission" date="2016-10" db="EMBL/GenBank/DDBJ databases">
        <authorList>
            <person name="Varghese N."/>
            <person name="Submissions S."/>
        </authorList>
    </citation>
    <scope>NUCLEOTIDE SEQUENCE [LARGE SCALE GENOMIC DNA]</scope>
    <source>
        <strain evidence="4 5">S7-754</strain>
    </source>
</reference>
<reference evidence="3 6" key="2">
    <citation type="submission" date="2019-12" db="EMBL/GenBank/DDBJ databases">
        <authorList>
            <person name="Zheng J."/>
        </authorList>
    </citation>
    <scope>NUCLEOTIDE SEQUENCE [LARGE SCALE GENOMIC DNA]</scope>
    <source>
        <strain evidence="3 6">DSM 27347</strain>
    </source>
</reference>
<evidence type="ECO:0000313" key="4">
    <source>
        <dbReference type="EMBL" id="SDF61784.1"/>
    </source>
</evidence>
<dbReference type="Pfam" id="PF05229">
    <property type="entry name" value="SCPU"/>
    <property type="match status" value="2"/>
</dbReference>
<name>A0A1G7MJD0_9SPHN</name>
<protein>
    <submittedName>
        <fullName evidence="3">Fimbrial major subunit CsuA/B family protein</fullName>
    </submittedName>
    <submittedName>
        <fullName evidence="4">Spore coat protein U (SCPU) domain-containing protein</fullName>
    </submittedName>
</protein>
<evidence type="ECO:0000313" key="5">
    <source>
        <dbReference type="Proteomes" id="UP000323502"/>
    </source>
</evidence>
<dbReference type="RefSeq" id="WP_149682558.1">
    <property type="nucleotide sequence ID" value="NZ_FNBI01000004.1"/>
</dbReference>
<feature type="signal peptide" evidence="1">
    <location>
        <begin position="1"/>
        <end position="24"/>
    </location>
</feature>
<dbReference type="PANTHER" id="PTHR37089">
    <property type="entry name" value="PROTEIN U-RELATED"/>
    <property type="match status" value="1"/>
</dbReference>
<accession>A0A1G7MJD0</accession>
<dbReference type="EMBL" id="WSUT01000001">
    <property type="protein sequence ID" value="MWC42260.1"/>
    <property type="molecule type" value="Genomic_DNA"/>
</dbReference>
<sequence length="319" mass="33366">MSVRPLAWLIAALAALLFATPARAGCTPSSGLLTFTPASSYDVRATAVATVSGSAGLACTGAALGLLSRTRAQATVTSLNGFTLVRPTGDAIQYRLSPDAAQTLSFNQTPTIDYASDTLLSLLGLVGATSFTAPLYARPVAAANVAAGDYADTLTINWDYEVCNGVQLLSLLCLGWETRKVTVTVAVKLVVGRDCRITAPDIQFGTAALVEQFAPQTAAVMTDCTKDTAYKLAFTAGNAQSARPWRAMSGPGGAALQYNLYRPDGVTIWDESNPQPAERLGTGSQTPVQAHAFVARINPDQPPRPPGSYSDDVSVVISF</sequence>
<proteinExistence type="predicted"/>
<keyword evidence="4" id="KW-0946">Virion</keyword>
<dbReference type="Proteomes" id="UP000436801">
    <property type="component" value="Unassembled WGS sequence"/>
</dbReference>
<dbReference type="AlphaFoldDB" id="A0A1G7MJD0"/>
<dbReference type="Proteomes" id="UP000323502">
    <property type="component" value="Unassembled WGS sequence"/>
</dbReference>
<keyword evidence="1" id="KW-0732">Signal</keyword>
<feature type="domain" description="Spore coat protein U/FanG" evidence="2">
    <location>
        <begin position="182"/>
        <end position="315"/>
    </location>
</feature>
<dbReference type="PANTHER" id="PTHR37089:SF1">
    <property type="entry name" value="MEMBRANE PROTEIN"/>
    <property type="match status" value="1"/>
</dbReference>
<dbReference type="InterPro" id="IPR053167">
    <property type="entry name" value="Spore_coat_component"/>
</dbReference>
<dbReference type="SMART" id="SM00972">
    <property type="entry name" value="SCPU"/>
    <property type="match status" value="2"/>
</dbReference>
<evidence type="ECO:0000256" key="1">
    <source>
        <dbReference type="SAM" id="SignalP"/>
    </source>
</evidence>
<evidence type="ECO:0000313" key="3">
    <source>
        <dbReference type="EMBL" id="MWC42260.1"/>
    </source>
</evidence>
<organism evidence="4 5">
    <name type="scientific">Sphingomonas carotinifaciens</name>
    <dbReference type="NCBI Taxonomy" id="1166323"/>
    <lineage>
        <taxon>Bacteria</taxon>
        <taxon>Pseudomonadati</taxon>
        <taxon>Pseudomonadota</taxon>
        <taxon>Alphaproteobacteria</taxon>
        <taxon>Sphingomonadales</taxon>
        <taxon>Sphingomonadaceae</taxon>
        <taxon>Sphingomonas</taxon>
    </lineage>
</organism>